<evidence type="ECO:0000313" key="2">
    <source>
        <dbReference type="EMBL" id="WAS99282.1"/>
    </source>
</evidence>
<protein>
    <recommendedName>
        <fullName evidence="1">TNFR-Cys domain-containing protein</fullName>
    </recommendedName>
</protein>
<feature type="domain" description="TNFR-Cys" evidence="1">
    <location>
        <begin position="235"/>
        <end position="276"/>
    </location>
</feature>
<dbReference type="Gene3D" id="3.60.10.10">
    <property type="entry name" value="Endonuclease/exonuclease/phosphatase"/>
    <property type="match status" value="1"/>
</dbReference>
<proteinExistence type="predicted"/>
<dbReference type="InterPro" id="IPR036691">
    <property type="entry name" value="Endo/exonu/phosph_ase_sf"/>
</dbReference>
<dbReference type="EMBL" id="CP114040">
    <property type="protein sequence ID" value="WAS99282.1"/>
    <property type="molecule type" value="Genomic_DNA"/>
</dbReference>
<name>A0ABY7HIX6_9BACT</name>
<evidence type="ECO:0000259" key="1">
    <source>
        <dbReference type="PROSITE" id="PS00652"/>
    </source>
</evidence>
<dbReference type="RefSeq" id="WP_269041643.1">
    <property type="nucleotide sequence ID" value="NZ_CP114040.1"/>
</dbReference>
<reference evidence="2" key="1">
    <citation type="submission" date="2022-11" db="EMBL/GenBank/DDBJ databases">
        <title>Minimal conservation of predation-associated metabolite biosynthetic gene clusters underscores biosynthetic potential of Myxococcota including descriptions for ten novel species: Archangium lansinium sp. nov., Myxococcus landrumus sp. nov., Nannocystis bai.</title>
        <authorList>
            <person name="Ahearne A."/>
            <person name="Stevens C."/>
            <person name="Dowd S."/>
        </authorList>
    </citation>
    <scope>NUCLEOTIDE SEQUENCE</scope>
    <source>
        <strain evidence="2">Fl3</strain>
    </source>
</reference>
<gene>
    <name evidence="2" type="ORF">O0S08_24405</name>
</gene>
<sequence length="909" mass="98504">MRLTEAEIKANRVTALQTANPGPTTSTTTVQGALVSGQSTTTTVPVVIAKPPKKIFTIVSWNIQDYKGSKITDDSKAWVHAFVKLLVESLAVDLLLLIETDVDLTEAAARIELADHQNWGSELATSRCDFHLAASGRSFKKVELPAKFTLDDLQKDKQTPSENCDWREEIEAFFYTYEVTYKNARIDYPTLKQLILGGKSYNPGDVRFKRSSDCPACAGAGCVCAGQKTCKYCTCTECNQQHDAYLACGACKCATCDERGIVDRPCTFCGGKDRGCMMCGGVPTVELWCPDCHCTTCRGEGTLESKQRQACPTCNGAKSLTITCPKCQGKRGHLQPCGNCQGGAHPFAKACQPCGGRGQVAVPCDACGGAGQGQQACGDCGGAGTKEIVVTTDCPRCGGAGRLSKLKLGQQCTACEGVGTTHVRCLACADARCPACGGEGEPNSDAWTHAIETASLLLKAETFGTYDVETYTAMWRTPKHRLPSQYGVGHEACDRKLAWLCTGSTLCSTDKNGAELGYQDLNGDFNCRSPFTMPLWLSLDGQHVQVPMAALHAIWGKSTSTFVKARGASVEKMLSLAVAYPGADLENLGDYANPLLVGDFNLNYKIGTTAEASRAINKLIASGYRTTTSATQTSLSMLSAGMKKVLAAKPDKNKLYSAAYDHFLLKTGSALNQHVVQAGVIDILDMAKRLIAGNSTLAAQIDADAAATHKTKNGTTKAKKKTQIFDLSNAKDKDLARAFYLYRKYVSDHIPILIDILVDTQDAKQAEWRDGMLQQGHDLRFRLGQQPPPPPQVPSYEGHWTEGKFVFTGPHSLKVDKGGSVVHVCGRVIRWRRDKVTVRVSQLDDQGKETWLHIDFVGTHTIDPEILRDFRTVGVVWLQGVFTVARAPDQIFAQPKGQTPEPPAFWRAK</sequence>
<dbReference type="Proteomes" id="UP001164459">
    <property type="component" value="Chromosome"/>
</dbReference>
<keyword evidence="3" id="KW-1185">Reference proteome</keyword>
<accession>A0ABY7HIX6</accession>
<evidence type="ECO:0000313" key="3">
    <source>
        <dbReference type="Proteomes" id="UP001164459"/>
    </source>
</evidence>
<dbReference type="PROSITE" id="PS00652">
    <property type="entry name" value="TNFR_NGFR_1"/>
    <property type="match status" value="1"/>
</dbReference>
<dbReference type="InterPro" id="IPR001368">
    <property type="entry name" value="TNFR/NGFR_Cys_rich_reg"/>
</dbReference>
<organism evidence="2 3">
    <name type="scientific">Nannocystis punicea</name>
    <dbReference type="NCBI Taxonomy" id="2995304"/>
    <lineage>
        <taxon>Bacteria</taxon>
        <taxon>Pseudomonadati</taxon>
        <taxon>Myxococcota</taxon>
        <taxon>Polyangia</taxon>
        <taxon>Nannocystales</taxon>
        <taxon>Nannocystaceae</taxon>
        <taxon>Nannocystis</taxon>
    </lineage>
</organism>